<evidence type="ECO:0000256" key="1">
    <source>
        <dbReference type="SAM" id="SignalP"/>
    </source>
</evidence>
<feature type="chain" id="PRO_5035248271" evidence="1">
    <location>
        <begin position="23"/>
        <end position="639"/>
    </location>
</feature>
<organism evidence="3 4">
    <name type="scientific">Geomesophilobacter sediminis</name>
    <dbReference type="NCBI Taxonomy" id="2798584"/>
    <lineage>
        <taxon>Bacteria</taxon>
        <taxon>Pseudomonadati</taxon>
        <taxon>Thermodesulfobacteriota</taxon>
        <taxon>Desulfuromonadia</taxon>
        <taxon>Geobacterales</taxon>
        <taxon>Geobacteraceae</taxon>
        <taxon>Geomesophilobacter</taxon>
    </lineage>
</organism>
<dbReference type="Gene3D" id="2.70.70.10">
    <property type="entry name" value="Glucose Permease (Domain IIA)"/>
    <property type="match status" value="1"/>
</dbReference>
<dbReference type="InterPro" id="IPR016047">
    <property type="entry name" value="M23ase_b-sheet_dom"/>
</dbReference>
<proteinExistence type="predicted"/>
<gene>
    <name evidence="3" type="ORF">JFN93_07825</name>
</gene>
<dbReference type="AlphaFoldDB" id="A0A8J7JBP5"/>
<dbReference type="SUPFAM" id="SSF51261">
    <property type="entry name" value="Duplicated hybrid motif"/>
    <property type="match status" value="1"/>
</dbReference>
<protein>
    <submittedName>
        <fullName evidence="3">Peptidoglycan DD-metalloendopeptidase family protein</fullName>
    </submittedName>
</protein>
<dbReference type="CDD" id="cd12797">
    <property type="entry name" value="M23_peptidase"/>
    <property type="match status" value="1"/>
</dbReference>
<dbReference type="Proteomes" id="UP000636888">
    <property type="component" value="Unassembled WGS sequence"/>
</dbReference>
<keyword evidence="1" id="KW-0732">Signal</keyword>
<reference evidence="3" key="1">
    <citation type="submission" date="2020-12" db="EMBL/GenBank/DDBJ databases">
        <title>Geomonas sp. Red875, isolated from river sediment.</title>
        <authorList>
            <person name="Xu Z."/>
            <person name="Zhang Z."/>
            <person name="Masuda Y."/>
            <person name="Itoh H."/>
            <person name="Senoo K."/>
        </authorList>
    </citation>
    <scope>NUCLEOTIDE SEQUENCE</scope>
    <source>
        <strain evidence="3">Red875</strain>
    </source>
</reference>
<evidence type="ECO:0000313" key="4">
    <source>
        <dbReference type="Proteomes" id="UP000636888"/>
    </source>
</evidence>
<comment type="caution">
    <text evidence="3">The sequence shown here is derived from an EMBL/GenBank/DDBJ whole genome shotgun (WGS) entry which is preliminary data.</text>
</comment>
<dbReference type="InterPro" id="IPR011055">
    <property type="entry name" value="Dup_hybrid_motif"/>
</dbReference>
<accession>A0A8J7JBP5</accession>
<feature type="signal peptide" evidence="1">
    <location>
        <begin position="1"/>
        <end position="22"/>
    </location>
</feature>
<evidence type="ECO:0000259" key="2">
    <source>
        <dbReference type="Pfam" id="PF01551"/>
    </source>
</evidence>
<name>A0A8J7JBP5_9BACT</name>
<dbReference type="RefSeq" id="WP_199383450.1">
    <property type="nucleotide sequence ID" value="NZ_JAEMHM010000005.1"/>
</dbReference>
<evidence type="ECO:0000313" key="3">
    <source>
        <dbReference type="EMBL" id="MBJ6724611.1"/>
    </source>
</evidence>
<keyword evidence="4" id="KW-1185">Reference proteome</keyword>
<feature type="domain" description="M23ase beta-sheet core" evidence="2">
    <location>
        <begin position="184"/>
        <end position="280"/>
    </location>
</feature>
<dbReference type="Pfam" id="PF01551">
    <property type="entry name" value="Peptidase_M23"/>
    <property type="match status" value="1"/>
</dbReference>
<dbReference type="EMBL" id="JAEMHM010000005">
    <property type="protein sequence ID" value="MBJ6724611.1"/>
    <property type="molecule type" value="Genomic_DNA"/>
</dbReference>
<sequence>MFSRLLITLVVLLVALAPCVYAASPDASPPLRDFGGRDNFLIMNKEVLQFDRAPAVSKLWSPEGDTGFSISNKTEGEGACLFAHNGGNAPVSALIQLIDQDNLSTDHEFPLSVVIPPKTDQCVAKLSPRNKKLQYNFRYNYAWIYGDYRAEHAARGGYRLPVAGARTALPPSVPYPNVNPFTVNAIDFVVDSGAPILAMRSGVVFAVKDGVDDKKPSASGQQVSTVDVLHDDGTIASYIAVADKSAVVKVGQLVAAGDKLASARAGTGYGPPRFAFVVWKPGLTENGFERISLPAEFCLNDKCRRLAGQVDLGKDTALTQAGPLVADPRYPFENDGPVARIKLKRTALELLAAEKYDQLESLAKELRRTQARFRDGGWKIHAFFEGIAAPERESREAWAALVQRLVSWRKANPDSLTSLTALTSALNNVCWYASGAGYDSISRAEYRELYGLRQAAILEFEKVKVGPADDCPERYLLLLVLAKNDGLDRAAFEKRYKTAVAFEPRYYDYQLAKAEYLAEDMFGANGPARRFIDQVATKDAGKEGKAIVMRVLAANYRTLAKLTFKKGGFTWPQVKESYAQIEKLYPGSVWNLNLYARLACIAGDKPTARKLFAKIGDQPYLEAWEGSTPFFEKWKQWSK</sequence>